<dbReference type="NCBIfam" id="NF004160">
    <property type="entry name" value="PRK05627.1-3"/>
    <property type="match status" value="1"/>
</dbReference>
<gene>
    <name evidence="17" type="ORF">SAMN04488057_104370</name>
</gene>
<keyword evidence="6 15" id="KW-0808">Transferase</keyword>
<keyword evidence="9 15" id="KW-0418">Kinase</keyword>
<dbReference type="NCBIfam" id="NF004162">
    <property type="entry name" value="PRK05627.1-5"/>
    <property type="match status" value="1"/>
</dbReference>
<evidence type="ECO:0000256" key="2">
    <source>
        <dbReference type="ARBA" id="ARBA00004726"/>
    </source>
</evidence>
<dbReference type="OrthoDB" id="9803667at2"/>
<dbReference type="UniPathway" id="UPA00277">
    <property type="reaction ID" value="UER00407"/>
</dbReference>
<keyword evidence="5 15" id="KW-0288">FMN</keyword>
<evidence type="ECO:0000256" key="14">
    <source>
        <dbReference type="ARBA" id="ARBA00049494"/>
    </source>
</evidence>
<dbReference type="GO" id="GO:0005524">
    <property type="term" value="F:ATP binding"/>
    <property type="evidence" value="ECO:0007669"/>
    <property type="project" value="UniProtKB-UniRule"/>
</dbReference>
<dbReference type="PANTHER" id="PTHR22749">
    <property type="entry name" value="RIBOFLAVIN KINASE/FMN ADENYLYLTRANSFERASE"/>
    <property type="match status" value="1"/>
</dbReference>
<evidence type="ECO:0000256" key="12">
    <source>
        <dbReference type="ARBA" id="ARBA00023268"/>
    </source>
</evidence>
<evidence type="ECO:0000259" key="16">
    <source>
        <dbReference type="SMART" id="SM00904"/>
    </source>
</evidence>
<dbReference type="EC" id="2.7.7.2" evidence="15"/>
<dbReference type="NCBIfam" id="TIGR00083">
    <property type="entry name" value="ribF"/>
    <property type="match status" value="1"/>
</dbReference>
<proteinExistence type="inferred from homology"/>
<dbReference type="Pfam" id="PF01687">
    <property type="entry name" value="Flavokinase"/>
    <property type="match status" value="1"/>
</dbReference>
<dbReference type="EMBL" id="FRCY01000004">
    <property type="protein sequence ID" value="SHM91847.1"/>
    <property type="molecule type" value="Genomic_DNA"/>
</dbReference>
<dbReference type="SUPFAM" id="SSF52374">
    <property type="entry name" value="Nucleotidylyl transferase"/>
    <property type="match status" value="1"/>
</dbReference>
<evidence type="ECO:0000256" key="6">
    <source>
        <dbReference type="ARBA" id="ARBA00022679"/>
    </source>
</evidence>
<dbReference type="CDD" id="cd02064">
    <property type="entry name" value="FAD_synthetase_N"/>
    <property type="match status" value="1"/>
</dbReference>
<reference evidence="17 18" key="1">
    <citation type="submission" date="2016-11" db="EMBL/GenBank/DDBJ databases">
        <authorList>
            <person name="Jaros S."/>
            <person name="Januszkiewicz K."/>
            <person name="Wedrychowicz H."/>
        </authorList>
    </citation>
    <scope>NUCLEOTIDE SEQUENCE [LARGE SCALE GENOMIC DNA]</scope>
    <source>
        <strain evidence="17 18">CGMCC 1.6102</strain>
    </source>
</reference>
<evidence type="ECO:0000256" key="1">
    <source>
        <dbReference type="ARBA" id="ARBA00002121"/>
    </source>
</evidence>
<comment type="pathway">
    <text evidence="2 15">Cofactor biosynthesis; FAD biosynthesis; FAD from FMN: step 1/1.</text>
</comment>
<evidence type="ECO:0000256" key="7">
    <source>
        <dbReference type="ARBA" id="ARBA00022695"/>
    </source>
</evidence>
<keyword evidence="18" id="KW-1185">Reference proteome</keyword>
<dbReference type="Proteomes" id="UP000184513">
    <property type="component" value="Unassembled WGS sequence"/>
</dbReference>
<name>A0A1M7MMX4_9BACT</name>
<dbReference type="UniPathway" id="UPA00276">
    <property type="reaction ID" value="UER00406"/>
</dbReference>
<evidence type="ECO:0000256" key="13">
    <source>
        <dbReference type="ARBA" id="ARBA00047880"/>
    </source>
</evidence>
<accession>A0A1M7MMX4</accession>
<comment type="similarity">
    <text evidence="15">Belongs to the ribF family.</text>
</comment>
<dbReference type="Gene3D" id="2.40.30.30">
    <property type="entry name" value="Riboflavin kinase-like"/>
    <property type="match status" value="1"/>
</dbReference>
<dbReference type="PIRSF" id="PIRSF004491">
    <property type="entry name" value="FAD_Synth"/>
    <property type="match status" value="1"/>
</dbReference>
<dbReference type="InterPro" id="IPR015865">
    <property type="entry name" value="Riboflavin_kinase_bac/euk"/>
</dbReference>
<dbReference type="SUPFAM" id="SSF82114">
    <property type="entry name" value="Riboflavin kinase-like"/>
    <property type="match status" value="1"/>
</dbReference>
<comment type="pathway">
    <text evidence="3 15">Cofactor biosynthesis; FMN biosynthesis; FMN from riboflavin (ATP route): step 1/1.</text>
</comment>
<dbReference type="InterPro" id="IPR023468">
    <property type="entry name" value="Riboflavin_kinase"/>
</dbReference>
<dbReference type="GO" id="GO:0006747">
    <property type="term" value="P:FAD biosynthetic process"/>
    <property type="evidence" value="ECO:0007669"/>
    <property type="project" value="UniProtKB-UniRule"/>
</dbReference>
<dbReference type="RefSeq" id="WP_073094128.1">
    <property type="nucleotide sequence ID" value="NZ_FRCY01000004.1"/>
</dbReference>
<dbReference type="InterPro" id="IPR014729">
    <property type="entry name" value="Rossmann-like_a/b/a_fold"/>
</dbReference>
<dbReference type="FunFam" id="3.40.50.620:FF:000021">
    <property type="entry name" value="Riboflavin biosynthesis protein"/>
    <property type="match status" value="1"/>
</dbReference>
<dbReference type="InterPro" id="IPR023465">
    <property type="entry name" value="Riboflavin_kinase_dom_sf"/>
</dbReference>
<comment type="catalytic activity">
    <reaction evidence="14 15">
        <text>FMN + ATP + H(+) = FAD + diphosphate</text>
        <dbReference type="Rhea" id="RHEA:17237"/>
        <dbReference type="ChEBI" id="CHEBI:15378"/>
        <dbReference type="ChEBI" id="CHEBI:30616"/>
        <dbReference type="ChEBI" id="CHEBI:33019"/>
        <dbReference type="ChEBI" id="CHEBI:57692"/>
        <dbReference type="ChEBI" id="CHEBI:58210"/>
        <dbReference type="EC" id="2.7.7.2"/>
    </reaction>
</comment>
<protein>
    <recommendedName>
        <fullName evidence="15">Riboflavin biosynthesis protein</fullName>
    </recommendedName>
    <domain>
        <recommendedName>
            <fullName evidence="15">Riboflavin kinase</fullName>
            <ecNumber evidence="15">2.7.1.26</ecNumber>
        </recommendedName>
        <alternativeName>
            <fullName evidence="15">Flavokinase</fullName>
        </alternativeName>
    </domain>
    <domain>
        <recommendedName>
            <fullName evidence="15">FMN adenylyltransferase</fullName>
            <ecNumber evidence="15">2.7.7.2</ecNumber>
        </recommendedName>
        <alternativeName>
            <fullName evidence="15">FAD pyrophosphorylase</fullName>
        </alternativeName>
        <alternativeName>
            <fullName evidence="15">FAD synthase</fullName>
        </alternativeName>
    </domain>
</protein>
<evidence type="ECO:0000313" key="18">
    <source>
        <dbReference type="Proteomes" id="UP000184513"/>
    </source>
</evidence>
<evidence type="ECO:0000256" key="4">
    <source>
        <dbReference type="ARBA" id="ARBA00022630"/>
    </source>
</evidence>
<dbReference type="GO" id="GO:0009231">
    <property type="term" value="P:riboflavin biosynthetic process"/>
    <property type="evidence" value="ECO:0007669"/>
    <property type="project" value="InterPro"/>
</dbReference>
<dbReference type="GO" id="GO:0008531">
    <property type="term" value="F:riboflavin kinase activity"/>
    <property type="evidence" value="ECO:0007669"/>
    <property type="project" value="UniProtKB-UniRule"/>
</dbReference>
<dbReference type="InterPro" id="IPR002606">
    <property type="entry name" value="Riboflavin_kinase_bac"/>
</dbReference>
<comment type="catalytic activity">
    <reaction evidence="13 15">
        <text>riboflavin + ATP = FMN + ADP + H(+)</text>
        <dbReference type="Rhea" id="RHEA:14357"/>
        <dbReference type="ChEBI" id="CHEBI:15378"/>
        <dbReference type="ChEBI" id="CHEBI:30616"/>
        <dbReference type="ChEBI" id="CHEBI:57986"/>
        <dbReference type="ChEBI" id="CHEBI:58210"/>
        <dbReference type="ChEBI" id="CHEBI:456216"/>
        <dbReference type="EC" id="2.7.1.26"/>
    </reaction>
</comment>
<dbReference type="Pfam" id="PF06574">
    <property type="entry name" value="FAD_syn"/>
    <property type="match status" value="1"/>
</dbReference>
<comment type="function">
    <text evidence="1">Catalyzes the phosphorylation of riboflavin to FMN followed by the adenylation of FMN to FAD.</text>
</comment>
<keyword evidence="8 15" id="KW-0547">Nucleotide-binding</keyword>
<evidence type="ECO:0000256" key="15">
    <source>
        <dbReference type="PIRNR" id="PIRNR004491"/>
    </source>
</evidence>
<feature type="domain" description="Riboflavin kinase" evidence="16">
    <location>
        <begin position="183"/>
        <end position="308"/>
    </location>
</feature>
<dbReference type="GO" id="GO:0003919">
    <property type="term" value="F:FMN adenylyltransferase activity"/>
    <property type="evidence" value="ECO:0007669"/>
    <property type="project" value="UniProtKB-UniRule"/>
</dbReference>
<evidence type="ECO:0000256" key="9">
    <source>
        <dbReference type="ARBA" id="ARBA00022777"/>
    </source>
</evidence>
<keyword evidence="12" id="KW-0511">Multifunctional enzyme</keyword>
<dbReference type="GO" id="GO:0009398">
    <property type="term" value="P:FMN biosynthetic process"/>
    <property type="evidence" value="ECO:0007669"/>
    <property type="project" value="UniProtKB-UniRule"/>
</dbReference>
<keyword evidence="7 15" id="KW-0548">Nucleotidyltransferase</keyword>
<dbReference type="AlphaFoldDB" id="A0A1M7MMX4"/>
<keyword evidence="10 15" id="KW-0274">FAD</keyword>
<evidence type="ECO:0000256" key="11">
    <source>
        <dbReference type="ARBA" id="ARBA00022840"/>
    </source>
</evidence>
<organism evidence="17 18">
    <name type="scientific">Cyclobacterium lianum</name>
    <dbReference type="NCBI Taxonomy" id="388280"/>
    <lineage>
        <taxon>Bacteria</taxon>
        <taxon>Pseudomonadati</taxon>
        <taxon>Bacteroidota</taxon>
        <taxon>Cytophagia</taxon>
        <taxon>Cytophagales</taxon>
        <taxon>Cyclobacteriaceae</taxon>
        <taxon>Cyclobacterium</taxon>
    </lineage>
</organism>
<evidence type="ECO:0000256" key="8">
    <source>
        <dbReference type="ARBA" id="ARBA00022741"/>
    </source>
</evidence>
<dbReference type="InterPro" id="IPR015864">
    <property type="entry name" value="FAD_synthase"/>
</dbReference>
<keyword evidence="4 15" id="KW-0285">Flavoprotein</keyword>
<dbReference type="STRING" id="388280.SAMN04488057_104370"/>
<keyword evidence="11 15" id="KW-0067">ATP-binding</keyword>
<dbReference type="PANTHER" id="PTHR22749:SF6">
    <property type="entry name" value="RIBOFLAVIN KINASE"/>
    <property type="match status" value="1"/>
</dbReference>
<evidence type="ECO:0000256" key="5">
    <source>
        <dbReference type="ARBA" id="ARBA00022643"/>
    </source>
</evidence>
<sequence length="316" mass="36147">MKIYKSLADLPHFENPVVTIGTFDGVHLGHQKILKRLQDIARTIQGETVLVSFWPHPRMVLFPQSHGIHLLNTFREKTALLEQFGIDHLISIPFTREFAALTSDEFIQGILVQKIKTRKLVIGYDHRFGKDRAGSFEHLKARQEQYRFELEEIPRQDIDDVGISSTKIRKALYKGDIKTANEFLGRPYQLEGNVVRGDKIGRTIDFPTANIQVADPDKLIPADAAYLVRVEVGKEEFAGMLNIGNRPTVSGTSRSIEVHLLDFNREIYGENICVFMLDFLRAQKKFANLAELKDQLEKDRQFARAFFQKGNGHKND</sequence>
<dbReference type="SMART" id="SM00904">
    <property type="entry name" value="Flavokinase"/>
    <property type="match status" value="1"/>
</dbReference>
<evidence type="ECO:0000256" key="3">
    <source>
        <dbReference type="ARBA" id="ARBA00005201"/>
    </source>
</evidence>
<dbReference type="Gene3D" id="3.40.50.620">
    <property type="entry name" value="HUPs"/>
    <property type="match status" value="1"/>
</dbReference>
<dbReference type="EC" id="2.7.1.26" evidence="15"/>
<evidence type="ECO:0000313" key="17">
    <source>
        <dbReference type="EMBL" id="SHM91847.1"/>
    </source>
</evidence>
<evidence type="ECO:0000256" key="10">
    <source>
        <dbReference type="ARBA" id="ARBA00022827"/>
    </source>
</evidence>